<dbReference type="Proteomes" id="UP001203297">
    <property type="component" value="Unassembled WGS sequence"/>
</dbReference>
<evidence type="ECO:0000313" key="3">
    <source>
        <dbReference type="Proteomes" id="UP001203297"/>
    </source>
</evidence>
<feature type="compositionally biased region" description="Polar residues" evidence="1">
    <location>
        <begin position="153"/>
        <end position="162"/>
    </location>
</feature>
<sequence>SSILLSRIPHALQLLDLPPDDEEVLAVFRNAATGWGDNYSSEENDATDEYVSLRDWRAVCAALMDSGGDEDGAEEGSGLEVDVHENTDIIDEDLSSEPEQSIGESSDEYPYTGASARLPKRPRKSTATSVAVPRATRKARSRKTPSVAAQRRSPLSPSTSAGISPRQRRSCLQTFLLFFPGVPEEVAKRSRLGVRELNAAATVLNEKIKTEEMIEMLQAFSASPDKTMSLSDFEKMMIATQLA</sequence>
<feature type="non-terminal residue" evidence="2">
    <location>
        <position position="1"/>
    </location>
</feature>
<comment type="caution">
    <text evidence="2">The sequence shown here is derived from an EMBL/GenBank/DDBJ whole genome shotgun (WGS) entry which is preliminary data.</text>
</comment>
<feature type="region of interest" description="Disordered" evidence="1">
    <location>
        <begin position="91"/>
        <end position="166"/>
    </location>
</feature>
<evidence type="ECO:0000256" key="1">
    <source>
        <dbReference type="SAM" id="MobiDB-lite"/>
    </source>
</evidence>
<dbReference type="AlphaFoldDB" id="A0AAD4QQE9"/>
<feature type="non-terminal residue" evidence="2">
    <location>
        <position position="243"/>
    </location>
</feature>
<dbReference type="EMBL" id="WTXG01000006">
    <property type="protein sequence ID" value="KAI0305144.1"/>
    <property type="molecule type" value="Genomic_DNA"/>
</dbReference>
<reference evidence="2" key="1">
    <citation type="journal article" date="2022" name="New Phytol.">
        <title>Evolutionary transition to the ectomycorrhizal habit in the genomes of a hyperdiverse lineage of mushroom-forming fungi.</title>
        <authorList>
            <person name="Looney B."/>
            <person name="Miyauchi S."/>
            <person name="Morin E."/>
            <person name="Drula E."/>
            <person name="Courty P.E."/>
            <person name="Kohler A."/>
            <person name="Kuo A."/>
            <person name="LaButti K."/>
            <person name="Pangilinan J."/>
            <person name="Lipzen A."/>
            <person name="Riley R."/>
            <person name="Andreopoulos W."/>
            <person name="He G."/>
            <person name="Johnson J."/>
            <person name="Nolan M."/>
            <person name="Tritt A."/>
            <person name="Barry K.W."/>
            <person name="Grigoriev I.V."/>
            <person name="Nagy L.G."/>
            <person name="Hibbett D."/>
            <person name="Henrissat B."/>
            <person name="Matheny P.B."/>
            <person name="Labbe J."/>
            <person name="Martin F.M."/>
        </authorList>
    </citation>
    <scope>NUCLEOTIDE SEQUENCE</scope>
    <source>
        <strain evidence="2">BPL690</strain>
    </source>
</reference>
<gene>
    <name evidence="2" type="ORF">B0F90DRAFT_1578173</name>
</gene>
<proteinExistence type="predicted"/>
<name>A0AAD4QQE9_9AGAM</name>
<keyword evidence="3" id="KW-1185">Reference proteome</keyword>
<protein>
    <submittedName>
        <fullName evidence="2">Uncharacterized protein</fullName>
    </submittedName>
</protein>
<accession>A0AAD4QQE9</accession>
<evidence type="ECO:0000313" key="2">
    <source>
        <dbReference type="EMBL" id="KAI0305144.1"/>
    </source>
</evidence>
<organism evidence="2 3">
    <name type="scientific">Multifurca ochricompacta</name>
    <dbReference type="NCBI Taxonomy" id="376703"/>
    <lineage>
        <taxon>Eukaryota</taxon>
        <taxon>Fungi</taxon>
        <taxon>Dikarya</taxon>
        <taxon>Basidiomycota</taxon>
        <taxon>Agaricomycotina</taxon>
        <taxon>Agaricomycetes</taxon>
        <taxon>Russulales</taxon>
        <taxon>Russulaceae</taxon>
        <taxon>Multifurca</taxon>
    </lineage>
</organism>